<dbReference type="Proteomes" id="UP000603708">
    <property type="component" value="Unassembled WGS sequence"/>
</dbReference>
<gene>
    <name evidence="1" type="ORF">GCM10018793_51820</name>
</gene>
<name>A0A919GJI1_9ACTN</name>
<reference evidence="1" key="1">
    <citation type="journal article" date="2014" name="Int. J. Syst. Evol. Microbiol.">
        <title>Complete genome sequence of Corynebacterium casei LMG S-19264T (=DSM 44701T), isolated from a smear-ripened cheese.</title>
        <authorList>
            <consortium name="US DOE Joint Genome Institute (JGI-PGF)"/>
            <person name="Walter F."/>
            <person name="Albersmeier A."/>
            <person name="Kalinowski J."/>
            <person name="Ruckert C."/>
        </authorList>
    </citation>
    <scope>NUCLEOTIDE SEQUENCE</scope>
    <source>
        <strain evidence="1">JCM 5069</strain>
    </source>
</reference>
<evidence type="ECO:0000313" key="2">
    <source>
        <dbReference type="Proteomes" id="UP000603708"/>
    </source>
</evidence>
<dbReference type="AlphaFoldDB" id="A0A919GJI1"/>
<keyword evidence="2" id="KW-1185">Reference proteome</keyword>
<proteinExistence type="predicted"/>
<sequence length="70" mass="8171">MPWRERAVRDCEVRRGPGARMAACRRGRTEPLGRLGPRGRPRRLSLLARLSRLGRVRQVSRLGSLRRLRR</sequence>
<organism evidence="1 2">
    <name type="scientific">Streptomyces sulfonofaciens</name>
    <dbReference type="NCBI Taxonomy" id="68272"/>
    <lineage>
        <taxon>Bacteria</taxon>
        <taxon>Bacillati</taxon>
        <taxon>Actinomycetota</taxon>
        <taxon>Actinomycetes</taxon>
        <taxon>Kitasatosporales</taxon>
        <taxon>Streptomycetaceae</taxon>
        <taxon>Streptomyces</taxon>
    </lineage>
</organism>
<protein>
    <submittedName>
        <fullName evidence="1">Uncharacterized protein</fullName>
    </submittedName>
</protein>
<dbReference type="EMBL" id="BNCD01000017">
    <property type="protein sequence ID" value="GHH85111.1"/>
    <property type="molecule type" value="Genomic_DNA"/>
</dbReference>
<accession>A0A919GJI1</accession>
<evidence type="ECO:0000313" key="1">
    <source>
        <dbReference type="EMBL" id="GHH85111.1"/>
    </source>
</evidence>
<comment type="caution">
    <text evidence="1">The sequence shown here is derived from an EMBL/GenBank/DDBJ whole genome shotgun (WGS) entry which is preliminary data.</text>
</comment>
<reference evidence="1" key="2">
    <citation type="submission" date="2020-09" db="EMBL/GenBank/DDBJ databases">
        <authorList>
            <person name="Sun Q."/>
            <person name="Ohkuma M."/>
        </authorList>
    </citation>
    <scope>NUCLEOTIDE SEQUENCE</scope>
    <source>
        <strain evidence="1">JCM 5069</strain>
    </source>
</reference>